<comment type="caution">
    <text evidence="10">The sequence shown here is derived from an EMBL/GenBank/DDBJ whole genome shotgun (WGS) entry which is preliminary data.</text>
</comment>
<keyword evidence="5" id="KW-0808">Transferase</keyword>
<dbReference type="PANTHER" id="PTHR48098:SF1">
    <property type="entry name" value="DIACYLGLYCEROL ACYLTRANSFERASE_MYCOLYLTRANSFERASE AG85A"/>
    <property type="match status" value="1"/>
</dbReference>
<protein>
    <recommendedName>
        <fullName evidence="7">Acyl-CoA:diacylglycerol acyltransferase</fullName>
        <ecNumber evidence="3">2.3.1.122</ecNumber>
        <ecNumber evidence="4">2.3.1.20</ecNumber>
    </recommendedName>
</protein>
<organism evidence="10 11">
    <name type="scientific">Actinomadura hallensis</name>
    <dbReference type="NCBI Taxonomy" id="337895"/>
    <lineage>
        <taxon>Bacteria</taxon>
        <taxon>Bacillati</taxon>
        <taxon>Actinomycetota</taxon>
        <taxon>Actinomycetes</taxon>
        <taxon>Streptosporangiales</taxon>
        <taxon>Thermomonosporaceae</taxon>
        <taxon>Actinomadura</taxon>
    </lineage>
</organism>
<evidence type="ECO:0000313" key="10">
    <source>
        <dbReference type="EMBL" id="TQM69228.1"/>
    </source>
</evidence>
<evidence type="ECO:0000256" key="1">
    <source>
        <dbReference type="ARBA" id="ARBA00000697"/>
    </source>
</evidence>
<evidence type="ECO:0000256" key="2">
    <source>
        <dbReference type="ARBA" id="ARBA00005874"/>
    </source>
</evidence>
<feature type="signal peptide" evidence="9">
    <location>
        <begin position="1"/>
        <end position="41"/>
    </location>
</feature>
<dbReference type="PROSITE" id="PS51318">
    <property type="entry name" value="TAT"/>
    <property type="match status" value="1"/>
</dbReference>
<evidence type="ECO:0000256" key="7">
    <source>
        <dbReference type="ARBA" id="ARBA00032572"/>
    </source>
</evidence>
<reference evidence="10 11" key="1">
    <citation type="submission" date="2019-06" db="EMBL/GenBank/DDBJ databases">
        <title>Sequencing the genomes of 1000 actinobacteria strains.</title>
        <authorList>
            <person name="Klenk H.-P."/>
        </authorList>
    </citation>
    <scope>NUCLEOTIDE SEQUENCE [LARGE SCALE GENOMIC DNA]</scope>
    <source>
        <strain evidence="10 11">DSM 45043</strain>
    </source>
</reference>
<evidence type="ECO:0000256" key="3">
    <source>
        <dbReference type="ARBA" id="ARBA00012820"/>
    </source>
</evidence>
<evidence type="ECO:0000256" key="6">
    <source>
        <dbReference type="ARBA" id="ARBA00023315"/>
    </source>
</evidence>
<dbReference type="EC" id="2.3.1.20" evidence="4"/>
<dbReference type="AlphaFoldDB" id="A0A543IF66"/>
<evidence type="ECO:0000313" key="11">
    <source>
        <dbReference type="Proteomes" id="UP000316706"/>
    </source>
</evidence>
<evidence type="ECO:0000256" key="9">
    <source>
        <dbReference type="SAM" id="SignalP"/>
    </source>
</evidence>
<dbReference type="Gene3D" id="3.40.50.1820">
    <property type="entry name" value="alpha/beta hydrolase"/>
    <property type="match status" value="1"/>
</dbReference>
<evidence type="ECO:0000256" key="8">
    <source>
        <dbReference type="ARBA" id="ARBA00048109"/>
    </source>
</evidence>
<dbReference type="RefSeq" id="WP_185758824.1">
    <property type="nucleotide sequence ID" value="NZ_VFPO01000001.1"/>
</dbReference>
<name>A0A543IF66_9ACTN</name>
<keyword evidence="6" id="KW-0012">Acyltransferase</keyword>
<dbReference type="InterPro" id="IPR050583">
    <property type="entry name" value="Mycobacterial_A85_antigen"/>
</dbReference>
<evidence type="ECO:0000256" key="5">
    <source>
        <dbReference type="ARBA" id="ARBA00022679"/>
    </source>
</evidence>
<dbReference type="EMBL" id="VFPO01000001">
    <property type="protein sequence ID" value="TQM69228.1"/>
    <property type="molecule type" value="Genomic_DNA"/>
</dbReference>
<dbReference type="InterPro" id="IPR029058">
    <property type="entry name" value="AB_hydrolase_fold"/>
</dbReference>
<comment type="catalytic activity">
    <reaction evidence="8">
        <text>an acyl-CoA + a 1,2-diacyl-sn-glycerol = a triacyl-sn-glycerol + CoA</text>
        <dbReference type="Rhea" id="RHEA:10868"/>
        <dbReference type="ChEBI" id="CHEBI:17815"/>
        <dbReference type="ChEBI" id="CHEBI:57287"/>
        <dbReference type="ChEBI" id="CHEBI:58342"/>
        <dbReference type="ChEBI" id="CHEBI:64615"/>
        <dbReference type="EC" id="2.3.1.20"/>
    </reaction>
</comment>
<dbReference type="EC" id="2.3.1.122" evidence="3"/>
<comment type="catalytic activity">
    <reaction evidence="1">
        <text>2 alpha,alpha'-trehalose 6-mycolate = alpha,alpha'-trehalose 6,6'-bismycolate + alpha,alpha-trehalose</text>
        <dbReference type="Rhea" id="RHEA:23472"/>
        <dbReference type="ChEBI" id="CHEBI:16551"/>
        <dbReference type="ChEBI" id="CHEBI:18195"/>
        <dbReference type="ChEBI" id="CHEBI:18234"/>
        <dbReference type="EC" id="2.3.1.122"/>
    </reaction>
</comment>
<evidence type="ECO:0000256" key="4">
    <source>
        <dbReference type="ARBA" id="ARBA00013244"/>
    </source>
</evidence>
<dbReference type="PANTHER" id="PTHR48098">
    <property type="entry name" value="ENTEROCHELIN ESTERASE-RELATED"/>
    <property type="match status" value="1"/>
</dbReference>
<accession>A0A543IF66</accession>
<keyword evidence="10" id="KW-0378">Hydrolase</keyword>
<dbReference type="Proteomes" id="UP000316706">
    <property type="component" value="Unassembled WGS sequence"/>
</dbReference>
<comment type="similarity">
    <text evidence="2">Belongs to the mycobacterial A85 antigen family.</text>
</comment>
<dbReference type="GO" id="GO:0016787">
    <property type="term" value="F:hydrolase activity"/>
    <property type="evidence" value="ECO:0007669"/>
    <property type="project" value="UniProtKB-KW"/>
</dbReference>
<keyword evidence="9" id="KW-0732">Signal</keyword>
<gene>
    <name evidence="10" type="ORF">FHX41_2916</name>
</gene>
<dbReference type="InterPro" id="IPR006311">
    <property type="entry name" value="TAT_signal"/>
</dbReference>
<dbReference type="InterPro" id="IPR000801">
    <property type="entry name" value="Esterase-like"/>
</dbReference>
<proteinExistence type="inferred from homology"/>
<keyword evidence="11" id="KW-1185">Reference proteome</keyword>
<dbReference type="GO" id="GO:0004144">
    <property type="term" value="F:diacylglycerol O-acyltransferase activity"/>
    <property type="evidence" value="ECO:0007669"/>
    <property type="project" value="UniProtKB-EC"/>
</dbReference>
<feature type="chain" id="PRO_5022233737" description="Acyl-CoA:diacylglycerol acyltransferase" evidence="9">
    <location>
        <begin position="42"/>
        <end position="344"/>
    </location>
</feature>
<sequence>MTSTARRLSLTSSWRRSLTAAALAAALVTGIGAASPGAALAAPARVPADTGARITAEQKVSGTAVDITIDSPSLGTSVKTRILLPKTWKRGSQTRWPVLYALHGGQDDYTSWPRNTDIEKWAAQYDVIVVMPEGGNGGYTDWYNYGKGGTPQWERFHTAEVRQLVERNYGAGASRAVIGNSSGGSGALTYAARHPGMFKYAASLSGVLSMRSVGIPALLMFTNAANGQDPFAIWGIPWADDANWAAHDPYALAPRLRGTGIFFSAGTTGRPGPGDPDVAPWDIGLLSEIVIGANNKEFKKRLEQLNIPHTAHIYGDGRHNWPAWVRETRALWPTLMQAIGARKL</sequence>
<dbReference type="SUPFAM" id="SSF53474">
    <property type="entry name" value="alpha/beta-Hydrolases"/>
    <property type="match status" value="1"/>
</dbReference>
<dbReference type="GO" id="GO:0050348">
    <property type="term" value="F:trehalose O-mycolyltransferase activity"/>
    <property type="evidence" value="ECO:0007669"/>
    <property type="project" value="UniProtKB-EC"/>
</dbReference>
<dbReference type="Pfam" id="PF00756">
    <property type="entry name" value="Esterase"/>
    <property type="match status" value="1"/>
</dbReference>